<comment type="similarity">
    <text evidence="1 3 4">Belongs to the ArsC family.</text>
</comment>
<organism evidence="5 6">
    <name type="scientific">Pseudomonas oryzihabitans</name>
    <dbReference type="NCBI Taxonomy" id="47885"/>
    <lineage>
        <taxon>Bacteria</taxon>
        <taxon>Pseudomonadati</taxon>
        <taxon>Pseudomonadota</taxon>
        <taxon>Gammaproteobacteria</taxon>
        <taxon>Pseudomonadales</taxon>
        <taxon>Pseudomonadaceae</taxon>
        <taxon>Pseudomonas</taxon>
    </lineage>
</organism>
<evidence type="ECO:0000256" key="2">
    <source>
        <dbReference type="ARBA" id="ARBA00023002"/>
    </source>
</evidence>
<dbReference type="Pfam" id="PF03960">
    <property type="entry name" value="ArsC"/>
    <property type="match status" value="1"/>
</dbReference>
<evidence type="ECO:0000313" key="5">
    <source>
        <dbReference type="EMBL" id="ALZ83917.1"/>
    </source>
</evidence>
<dbReference type="SUPFAM" id="SSF52833">
    <property type="entry name" value="Thioredoxin-like"/>
    <property type="match status" value="1"/>
</dbReference>
<dbReference type="InterPro" id="IPR036249">
    <property type="entry name" value="Thioredoxin-like_sf"/>
</dbReference>
<dbReference type="Gene3D" id="3.40.30.10">
    <property type="entry name" value="Glutaredoxin"/>
    <property type="match status" value="1"/>
</dbReference>
<dbReference type="KEGG" id="por:APT59_06720"/>
<evidence type="ECO:0000256" key="1">
    <source>
        <dbReference type="ARBA" id="ARBA00007198"/>
    </source>
</evidence>
<dbReference type="Proteomes" id="UP000064137">
    <property type="component" value="Chromosome"/>
</dbReference>
<evidence type="ECO:0000256" key="3">
    <source>
        <dbReference type="PROSITE-ProRule" id="PRU01282"/>
    </source>
</evidence>
<name>A0A0U4WPE7_9PSED</name>
<dbReference type="AlphaFoldDB" id="A0A0U4WPE7"/>
<dbReference type="EC" id="1.20.4.1" evidence="4"/>
<proteinExistence type="inferred from homology"/>
<dbReference type="EMBL" id="CP013987">
    <property type="protein sequence ID" value="ALZ83917.1"/>
    <property type="molecule type" value="Genomic_DNA"/>
</dbReference>
<reference evidence="5 6" key="1">
    <citation type="submission" date="2016-01" db="EMBL/GenBank/DDBJ databases">
        <title>Annotation of Pseudomonas oryzihabitans USDA-ARS-USMARC-56511.</title>
        <authorList>
            <person name="Harhay G.P."/>
            <person name="Harhay D.M."/>
            <person name="Smith T.P.L."/>
            <person name="Bono J.L."/>
            <person name="Heaton M.P."/>
            <person name="Clawson M.L."/>
            <person name="Chitko-Mckown C.G."/>
            <person name="Capik S.F."/>
            <person name="DeDonder K.D."/>
            <person name="Apley M.D."/>
            <person name="Lubbers B.V."/>
            <person name="White B.J."/>
            <person name="Larson R.L."/>
        </authorList>
    </citation>
    <scope>NUCLEOTIDE SEQUENCE [LARGE SCALE GENOMIC DNA]</scope>
    <source>
        <strain evidence="5 6">USDA-ARS-USMARC-56511</strain>
    </source>
</reference>
<dbReference type="RefSeq" id="WP_059314149.1">
    <property type="nucleotide sequence ID" value="NZ_CP013987.1"/>
</dbReference>
<evidence type="ECO:0000256" key="4">
    <source>
        <dbReference type="RuleBase" id="RU362029"/>
    </source>
</evidence>
<accession>A0A0U4WPE7</accession>
<dbReference type="NCBIfam" id="TIGR00014">
    <property type="entry name" value="arsC"/>
    <property type="match status" value="1"/>
</dbReference>
<comment type="catalytic activity">
    <reaction evidence="4">
        <text>[glutaredoxin]-dithiol + arsenate + glutathione + H(+) = glutathionyl-S-S-[glutaredoxin] + arsenite + H2O</text>
        <dbReference type="Rhea" id="RHEA:22016"/>
        <dbReference type="Rhea" id="RHEA-COMP:10729"/>
        <dbReference type="Rhea" id="RHEA-COMP:17668"/>
        <dbReference type="ChEBI" id="CHEBI:15377"/>
        <dbReference type="ChEBI" id="CHEBI:15378"/>
        <dbReference type="ChEBI" id="CHEBI:29242"/>
        <dbReference type="ChEBI" id="CHEBI:29950"/>
        <dbReference type="ChEBI" id="CHEBI:48597"/>
        <dbReference type="ChEBI" id="CHEBI:57925"/>
        <dbReference type="ChEBI" id="CHEBI:146199"/>
        <dbReference type="EC" id="1.20.4.1"/>
    </reaction>
</comment>
<dbReference type="CDD" id="cd03034">
    <property type="entry name" value="ArsC_ArsC"/>
    <property type="match status" value="1"/>
</dbReference>
<evidence type="ECO:0000313" key="6">
    <source>
        <dbReference type="Proteomes" id="UP000064137"/>
    </source>
</evidence>
<dbReference type="PROSITE" id="PS51353">
    <property type="entry name" value="ARSC"/>
    <property type="match status" value="1"/>
</dbReference>
<gene>
    <name evidence="5" type="ORF">APT59_06720</name>
</gene>
<keyword evidence="2 4" id="KW-0560">Oxidoreductase</keyword>
<sequence length="117" mass="12816">MSEIVLYHNPRCSKSRAALDLLQSRELAVSVVPYLETPPDAAELRGLLAKLGLSARQLLRTGEDAYRELNLADPALDDDALVAAMAAHPKLIERPIAIRGDRAVVGRPPERVLEILQ</sequence>
<dbReference type="InterPro" id="IPR006659">
    <property type="entry name" value="Arsenate_reductase"/>
</dbReference>
<dbReference type="InterPro" id="IPR006660">
    <property type="entry name" value="Arsenate_reductase-like"/>
</dbReference>
<dbReference type="OrthoDB" id="9790554at2"/>
<dbReference type="PANTHER" id="PTHR30041">
    <property type="entry name" value="ARSENATE REDUCTASE"/>
    <property type="match status" value="1"/>
</dbReference>
<dbReference type="GO" id="GO:0008794">
    <property type="term" value="F:arsenate reductase (glutaredoxin) activity"/>
    <property type="evidence" value="ECO:0007669"/>
    <property type="project" value="UniProtKB-UniRule"/>
</dbReference>
<protein>
    <recommendedName>
        <fullName evidence="4">Arsenate reductase</fullName>
        <ecNumber evidence="4">1.20.4.1</ecNumber>
    </recommendedName>
</protein>
<dbReference type="PANTHER" id="PTHR30041:SF4">
    <property type="entry name" value="ARSENATE REDUCTASE"/>
    <property type="match status" value="1"/>
</dbReference>